<sequence>MLTGRVRWPGESDRREAAARERIDELRGCVEELASGLAEQEGVLSRPETTPATMAEILSGPEPVAEPNADAMGEPEPERRQTGALASAVDKDLFGVGSPVRVRLVPPWSAELASTVLPRSYQDIVEVLTDSVHPMRAHHLCAALGLSTDKSKVEGFRSKLKRLVERGWITGGARAVRPAGYPAGTWEAAERRAPARR</sequence>
<evidence type="ECO:0000313" key="3">
    <source>
        <dbReference type="Proteomes" id="UP000655443"/>
    </source>
</evidence>
<organism evidence="2 3">
    <name type="scientific">Streptomyces alanosinicus</name>
    <dbReference type="NCBI Taxonomy" id="68171"/>
    <lineage>
        <taxon>Bacteria</taxon>
        <taxon>Bacillati</taxon>
        <taxon>Actinomycetota</taxon>
        <taxon>Actinomycetes</taxon>
        <taxon>Kitasatosporales</taxon>
        <taxon>Streptomycetaceae</taxon>
        <taxon>Streptomyces</taxon>
    </lineage>
</organism>
<evidence type="ECO:0000256" key="1">
    <source>
        <dbReference type="SAM" id="MobiDB-lite"/>
    </source>
</evidence>
<dbReference type="EMBL" id="BMVG01000072">
    <property type="protein sequence ID" value="GHE15954.1"/>
    <property type="molecule type" value="Genomic_DNA"/>
</dbReference>
<reference evidence="2" key="1">
    <citation type="journal article" date="2014" name="Int. J. Syst. Evol. Microbiol.">
        <title>Complete genome sequence of Corynebacterium casei LMG S-19264T (=DSM 44701T), isolated from a smear-ripened cheese.</title>
        <authorList>
            <consortium name="US DOE Joint Genome Institute (JGI-PGF)"/>
            <person name="Walter F."/>
            <person name="Albersmeier A."/>
            <person name="Kalinowski J."/>
            <person name="Ruckert C."/>
        </authorList>
    </citation>
    <scope>NUCLEOTIDE SEQUENCE</scope>
    <source>
        <strain evidence="2">JCM 4714</strain>
    </source>
</reference>
<accession>A0A918YTW4</accession>
<comment type="caution">
    <text evidence="2">The sequence shown here is derived from an EMBL/GenBank/DDBJ whole genome shotgun (WGS) entry which is preliminary data.</text>
</comment>
<name>A0A918YTW4_9ACTN</name>
<gene>
    <name evidence="2" type="ORF">GCM10010339_92280</name>
</gene>
<dbReference type="AlphaFoldDB" id="A0A918YTW4"/>
<protein>
    <submittedName>
        <fullName evidence="2">Uncharacterized protein</fullName>
    </submittedName>
</protein>
<proteinExistence type="predicted"/>
<reference evidence="2" key="2">
    <citation type="submission" date="2020-09" db="EMBL/GenBank/DDBJ databases">
        <authorList>
            <person name="Sun Q."/>
            <person name="Ohkuma M."/>
        </authorList>
    </citation>
    <scope>NUCLEOTIDE SEQUENCE</scope>
    <source>
        <strain evidence="2">JCM 4714</strain>
    </source>
</reference>
<dbReference type="RefSeq" id="WP_189959708.1">
    <property type="nucleotide sequence ID" value="NZ_BMVG01000072.1"/>
</dbReference>
<feature type="region of interest" description="Disordered" evidence="1">
    <location>
        <begin position="58"/>
        <end position="81"/>
    </location>
</feature>
<keyword evidence="3" id="KW-1185">Reference proteome</keyword>
<dbReference type="Proteomes" id="UP000655443">
    <property type="component" value="Unassembled WGS sequence"/>
</dbReference>
<evidence type="ECO:0000313" key="2">
    <source>
        <dbReference type="EMBL" id="GHE15954.1"/>
    </source>
</evidence>